<proteinExistence type="predicted"/>
<evidence type="ECO:0000259" key="1">
    <source>
        <dbReference type="Pfam" id="PF00534"/>
    </source>
</evidence>
<dbReference type="Pfam" id="PF00534">
    <property type="entry name" value="Glycos_transf_1"/>
    <property type="match status" value="1"/>
</dbReference>
<organism evidence="3 4">
    <name type="scientific">Xanthomonas hortorum pv. hederae</name>
    <dbReference type="NCBI Taxonomy" id="453603"/>
    <lineage>
        <taxon>Bacteria</taxon>
        <taxon>Pseudomonadati</taxon>
        <taxon>Pseudomonadota</taxon>
        <taxon>Gammaproteobacteria</taxon>
        <taxon>Lysobacterales</taxon>
        <taxon>Lysobacteraceae</taxon>
        <taxon>Xanthomonas</taxon>
    </lineage>
</organism>
<dbReference type="Gene3D" id="3.40.50.2000">
    <property type="entry name" value="Glycogen Phosphorylase B"/>
    <property type="match status" value="3"/>
</dbReference>
<dbReference type="SUPFAM" id="SSF53756">
    <property type="entry name" value="UDP-Glycosyltransferase/glycogen phosphorylase"/>
    <property type="match status" value="2"/>
</dbReference>
<gene>
    <name evidence="3" type="ORF">NY667_02300</name>
</gene>
<dbReference type="PANTHER" id="PTHR46656">
    <property type="entry name" value="PUTATIVE-RELATED"/>
    <property type="match status" value="1"/>
</dbReference>
<dbReference type="InterPro" id="IPR028098">
    <property type="entry name" value="Glyco_trans_4-like_N"/>
</dbReference>
<reference evidence="3" key="1">
    <citation type="journal article" date="2022" name="Phytopathology">
        <title>Whole genome sequencing-based tracing of a 2022 introduction and outbreak of Xanthomonas hortorum pv. pelargonii.</title>
        <authorList>
            <person name="Iruegas Bocardo F."/>
            <person name="Weisberg A.J."/>
            <person name="Riutta E.R."/>
            <person name="Kilday K.B."/>
            <person name="Bonkowski J.C."/>
            <person name="Creswell T.C."/>
            <person name="Daughtrey M."/>
            <person name="Rane K.K."/>
            <person name="Grunwald N.J."/>
            <person name="Chang J.H."/>
            <person name="Putnam M."/>
        </authorList>
    </citation>
    <scope>NUCLEOTIDE SEQUENCE</scope>
    <source>
        <strain evidence="3">22-338</strain>
    </source>
</reference>
<keyword evidence="3" id="KW-0328">Glycosyltransferase</keyword>
<keyword evidence="3" id="KW-0808">Transferase</keyword>
<dbReference type="Pfam" id="PF13439">
    <property type="entry name" value="Glyco_transf_4"/>
    <property type="match status" value="1"/>
</dbReference>
<dbReference type="RefSeq" id="WP_104549296.1">
    <property type="nucleotide sequence ID" value="NZ_CP168173.1"/>
</dbReference>
<dbReference type="Proteomes" id="UP001140230">
    <property type="component" value="Unassembled WGS sequence"/>
</dbReference>
<dbReference type="InterPro" id="IPR001296">
    <property type="entry name" value="Glyco_trans_1"/>
</dbReference>
<comment type="caution">
    <text evidence="3">The sequence shown here is derived from an EMBL/GenBank/DDBJ whole genome shotgun (WGS) entry which is preliminary data.</text>
</comment>
<dbReference type="PANTHER" id="PTHR46656:SF3">
    <property type="entry name" value="PUTATIVE-RELATED"/>
    <property type="match status" value="1"/>
</dbReference>
<dbReference type="GO" id="GO:0016757">
    <property type="term" value="F:glycosyltransferase activity"/>
    <property type="evidence" value="ECO:0007669"/>
    <property type="project" value="UniProtKB-KW"/>
</dbReference>
<dbReference type="EMBL" id="JANWTP010000003">
    <property type="protein sequence ID" value="MDC8636666.1"/>
    <property type="molecule type" value="Genomic_DNA"/>
</dbReference>
<dbReference type="CDD" id="cd03801">
    <property type="entry name" value="GT4_PimA-like"/>
    <property type="match status" value="1"/>
</dbReference>
<feature type="domain" description="Glycosyltransferase subfamily 4-like N-terminal" evidence="2">
    <location>
        <begin position="18"/>
        <end position="190"/>
    </location>
</feature>
<name>A0A9X3YYH3_9XANT</name>
<dbReference type="EC" id="2.4.-.-" evidence="3"/>
<evidence type="ECO:0000313" key="3">
    <source>
        <dbReference type="EMBL" id="MDC8636666.1"/>
    </source>
</evidence>
<dbReference type="Pfam" id="PF13692">
    <property type="entry name" value="Glyco_trans_1_4"/>
    <property type="match status" value="1"/>
</dbReference>
<sequence length="1032" mass="114439">MRIVIDMQGAQTESRHRGIGRYSLSLAEAMLRQPRDHEFWLVVNGDIEQADVDALADLLPSERVVKFRSVQPVHWRDPANTWRRASSERMREAFLQTLQPDVIHVSSLFEGAQDSAVTSIGHRPSSPFTAATLYDLIPLHDQRYIAVDWAAQWYANKVESLRRADLLLAISDHVRRDAIDSLPMDPGRVVNISSAASEVFRPIPIGDDVRAEFASAYGIHGRYLMYSGAMDPRKNLETLIAAYALLGEDIQQRYQLVVTGQLTGLERERLALVARRLRLSANRIVCAGWVSDHNLVKLYCGAELFVLPSLQEGFGLPVLEAMACGTPAIGARTSSIPEVIGREDALFDPSNASAIAFAIRRVLDDVDFAASLRQYGPQRARKFSWAESASRALDAFEDCCPTRPTVRLGWCEAYEVLEITRGLLVAELADARGPRDVVSEEDLMRAAAAIDANEDLARDLLRRYSPLPDRPVWRIEGPFDSNYSLALVNRELALALSSLNLAVALHSTDGAGDFAASTEFLAANSSIAKLHTQADRYPPAAADVCSRLLYPPRVADMMSRFNLLHAYAWEESEVPSQWVADFNEFLQGISALSTHVVKTLVDSGAALPLAICGAGVDHWDRIPDGEEFPLQARSFRFLHVSSCLPRKGVDVLLKAYGDVFSDADDVTLVIKTFANPQNDVWRWLDDARRAHADFPHVVIIEEDIDSTSLKQLYSKCDVMVAPSRAEGFGLPLAEAMVSGLAVITTAWGGQRDFCTEDTSWLIDYTFAPAETVFGLPHSVWAEPSRQGLSDLLREVYGLSPEERMERTRRGQRLLRNQFLWKHVAERLVDFAHDVSARPMRAVEPVIGWIERSANYFGTEREKDSLVDALSSKVVILQSMSPDALNDAVGGVSVAEQSITAFDRSGVNAVVIEGDLLNGQQWLVDLVDSQQRQDRVVVVLLSSIVESMNWDPALLATLRRCHRILVPNIVALNVLRHCGIVTNAAILPLPSEADGLNEPIKRLRNMICALLWQQAGSTPIVHSVQTRPETILQ</sequence>
<evidence type="ECO:0000259" key="2">
    <source>
        <dbReference type="Pfam" id="PF13439"/>
    </source>
</evidence>
<reference evidence="3" key="2">
    <citation type="submission" date="2022-08" db="EMBL/GenBank/DDBJ databases">
        <authorList>
            <person name="Iruegas-Bocardo F."/>
            <person name="Weisberg A.J."/>
            <person name="Riutta E.R."/>
            <person name="Kilday K."/>
            <person name="Bonkowski J.C."/>
            <person name="Creswell T."/>
            <person name="Daughtrey M.L."/>
            <person name="Rane K."/>
            <person name="Grunwald N.J."/>
            <person name="Chang J.H."/>
            <person name="Putnam M.L."/>
        </authorList>
    </citation>
    <scope>NUCLEOTIDE SEQUENCE</scope>
    <source>
        <strain evidence="3">22-338</strain>
    </source>
</reference>
<accession>A0A9X3YYH3</accession>
<protein>
    <submittedName>
        <fullName evidence="3">Glycosyltransferase</fullName>
        <ecNumber evidence="3">2.4.-.-</ecNumber>
    </submittedName>
</protein>
<dbReference type="CDD" id="cd03809">
    <property type="entry name" value="GT4_MtfB-like"/>
    <property type="match status" value="1"/>
</dbReference>
<dbReference type="AlphaFoldDB" id="A0A9X3YYH3"/>
<feature type="domain" description="Glycosyl transferase family 1" evidence="1">
    <location>
        <begin position="222"/>
        <end position="378"/>
    </location>
</feature>
<evidence type="ECO:0000313" key="4">
    <source>
        <dbReference type="Proteomes" id="UP001140230"/>
    </source>
</evidence>